<proteinExistence type="predicted"/>
<organism evidence="1 2">
    <name type="scientific">Romanomermis culicivorax</name>
    <name type="common">Nematode worm</name>
    <dbReference type="NCBI Taxonomy" id="13658"/>
    <lineage>
        <taxon>Eukaryota</taxon>
        <taxon>Metazoa</taxon>
        <taxon>Ecdysozoa</taxon>
        <taxon>Nematoda</taxon>
        <taxon>Enoplea</taxon>
        <taxon>Dorylaimia</taxon>
        <taxon>Mermithida</taxon>
        <taxon>Mermithoidea</taxon>
        <taxon>Mermithidae</taxon>
        <taxon>Romanomermis</taxon>
    </lineage>
</organism>
<evidence type="ECO:0000313" key="1">
    <source>
        <dbReference type="Proteomes" id="UP000887565"/>
    </source>
</evidence>
<name>A0A915J5L3_ROMCU</name>
<evidence type="ECO:0000313" key="2">
    <source>
        <dbReference type="WBParaSite" id="nRc.2.0.1.t21425-RA"/>
    </source>
</evidence>
<dbReference type="Proteomes" id="UP000887565">
    <property type="component" value="Unplaced"/>
</dbReference>
<sequence length="164" mass="19418">MLYIPKRIDGTNNNYKRRFQLDYYCGSYCKSTNDNRTNRLARWPTNTGCYSPRDENVRKKSSNRRCLLPSTMTRILQLSKHISQKNLKIARETYLFNYSQDLYDKTNFELLGKCQLINVLECHRYWQNKNSMTQRTGNLGADTANLSIYTEVPKFIFQGIKLFL</sequence>
<dbReference type="WBParaSite" id="nRc.2.0.1.t21425-RA">
    <property type="protein sequence ID" value="nRc.2.0.1.t21425-RA"/>
    <property type="gene ID" value="nRc.2.0.1.g21425"/>
</dbReference>
<accession>A0A915J5L3</accession>
<reference evidence="2" key="1">
    <citation type="submission" date="2022-11" db="UniProtKB">
        <authorList>
            <consortium name="WormBaseParasite"/>
        </authorList>
    </citation>
    <scope>IDENTIFICATION</scope>
</reference>
<protein>
    <submittedName>
        <fullName evidence="2">Uncharacterized protein</fullName>
    </submittedName>
</protein>
<keyword evidence="1" id="KW-1185">Reference proteome</keyword>
<dbReference type="AlphaFoldDB" id="A0A915J5L3"/>